<proteinExistence type="predicted"/>
<dbReference type="AlphaFoldDB" id="A0A0N1IM80"/>
<sequence>MLRRSVSRAAKKTAGAAAVANGKPKDEKEETAKAAAPRARKPLLPYALRRASAYEMLYGGARVQHLVQPPFQLHKIQSECLPSPSLDAERHDLALEMQLPRDLNHYNNININIQRQVGADVHVPDESTNRHTKDGFDMGAFYSDQHHPERHHNSSLPYSQHDTNNVMGLRLFPINIGIRARTEAVRIRTEDCLQRLRDAKLCAQVQQPLEYPLPLSRRSMYASAAAMSPKGSADLTDRVAHLRGAAAHPTPSQLSIFTRPVDRVDRAGAEKRQLKLHAYPVHPFAIAAATRAWLPLQILKPMGHSWSAATRSSGIRGPHMQLMQERLDQKGFGWKRKSRSLWQQDVATAGFRPHRYF</sequence>
<evidence type="ECO:0000313" key="3">
    <source>
        <dbReference type="Proteomes" id="UP000038009"/>
    </source>
</evidence>
<dbReference type="OMA" id="HMQLMQE"/>
<keyword evidence="3" id="KW-1185">Reference proteome</keyword>
<dbReference type="Proteomes" id="UP000038009">
    <property type="component" value="Unassembled WGS sequence"/>
</dbReference>
<evidence type="ECO:0000313" key="2">
    <source>
        <dbReference type="EMBL" id="KPI89171.1"/>
    </source>
</evidence>
<reference evidence="2 3" key="1">
    <citation type="journal article" date="2015" name="PLoS Pathog.">
        <title>Leptomonas seymouri: Adaptations to the Dixenous Life Cycle Analyzed by Genome Sequencing, Transcriptome Profiling and Co-infection with Leishmania donovani.</title>
        <authorList>
            <person name="Kraeva N."/>
            <person name="Butenko A."/>
            <person name="Hlavacova J."/>
            <person name="Kostygov A."/>
            <person name="Myskova J."/>
            <person name="Grybchuk D."/>
            <person name="Lestinova T."/>
            <person name="Votypka J."/>
            <person name="Volf P."/>
            <person name="Opperdoes F."/>
            <person name="Flegontov P."/>
            <person name="Lukes J."/>
            <person name="Yurchenko V."/>
        </authorList>
    </citation>
    <scope>NUCLEOTIDE SEQUENCE [LARGE SCALE GENOMIC DNA]</scope>
    <source>
        <strain evidence="2 3">ATCC 30220</strain>
    </source>
</reference>
<feature type="compositionally biased region" description="Low complexity" evidence="1">
    <location>
        <begin position="12"/>
        <end position="22"/>
    </location>
</feature>
<feature type="compositionally biased region" description="Basic and acidic residues" evidence="1">
    <location>
        <begin position="23"/>
        <end position="32"/>
    </location>
</feature>
<evidence type="ECO:0000256" key="1">
    <source>
        <dbReference type="SAM" id="MobiDB-lite"/>
    </source>
</evidence>
<feature type="region of interest" description="Disordered" evidence="1">
    <location>
        <begin position="1"/>
        <end position="38"/>
    </location>
</feature>
<accession>A0A0N1IM80</accession>
<dbReference type="OrthoDB" id="271017at2759"/>
<gene>
    <name evidence="2" type="ORF">ABL78_1734</name>
</gene>
<dbReference type="VEuPathDB" id="TriTrypDB:Lsey_0030_0230"/>
<organism evidence="2 3">
    <name type="scientific">Leptomonas seymouri</name>
    <dbReference type="NCBI Taxonomy" id="5684"/>
    <lineage>
        <taxon>Eukaryota</taxon>
        <taxon>Discoba</taxon>
        <taxon>Euglenozoa</taxon>
        <taxon>Kinetoplastea</taxon>
        <taxon>Metakinetoplastina</taxon>
        <taxon>Trypanosomatida</taxon>
        <taxon>Trypanosomatidae</taxon>
        <taxon>Leishmaniinae</taxon>
        <taxon>Leptomonas</taxon>
    </lineage>
</organism>
<name>A0A0N1IM80_LEPSE</name>
<dbReference type="EMBL" id="LJSK01000030">
    <property type="protein sequence ID" value="KPI89171.1"/>
    <property type="molecule type" value="Genomic_DNA"/>
</dbReference>
<protein>
    <submittedName>
        <fullName evidence="2">Uncharacterized protein</fullName>
    </submittedName>
</protein>
<feature type="compositionally biased region" description="Basic residues" evidence="1">
    <location>
        <begin position="1"/>
        <end position="11"/>
    </location>
</feature>
<comment type="caution">
    <text evidence="2">The sequence shown here is derived from an EMBL/GenBank/DDBJ whole genome shotgun (WGS) entry which is preliminary data.</text>
</comment>